<dbReference type="GO" id="GO:0006355">
    <property type="term" value="P:regulation of DNA-templated transcription"/>
    <property type="evidence" value="ECO:0007669"/>
    <property type="project" value="InterPro"/>
</dbReference>
<keyword evidence="3" id="KW-0804">Transcription</keyword>
<dbReference type="PANTHER" id="PTHR15950">
    <property type="entry name" value="TRANSCRIPTION COFACTOR VESTIGIAL-LIKE PROTEIN"/>
    <property type="match status" value="1"/>
</dbReference>
<dbReference type="EMBL" id="OX597821">
    <property type="protein sequence ID" value="CAI9727033.1"/>
    <property type="molecule type" value="Genomic_DNA"/>
</dbReference>
<evidence type="ECO:0000256" key="4">
    <source>
        <dbReference type="ARBA" id="ARBA00023242"/>
    </source>
</evidence>
<keyword evidence="4" id="KW-0539">Nucleus</keyword>
<dbReference type="Pfam" id="PF07545">
    <property type="entry name" value="Vg_Tdu"/>
    <property type="match status" value="1"/>
</dbReference>
<comment type="subcellular location">
    <subcellularLocation>
        <location evidence="1">Nucleus</location>
    </subcellularLocation>
</comment>
<keyword evidence="2" id="KW-0805">Transcription regulation</keyword>
<sequence>MSCVDVMYQLYPSYLSYKGANSDDTTAASIATAAAVAAVAASNNSSGAQKYAIPSMYDVSSPGHYIHQGSSSVTKSDEEFEKGDQSKGSVQYLNPNCVLLTYFTGETSVVVDEHFTRSLNQVSSYQPPDRTASKTSFSRPDVPLMCHRKFPASFWDSAYQSSTSSLPHSFHFPSDAYLNSSLYAMSGFHKTWPYSLASQTHSYAPQPAHTFSYSPMETAASRYSPHYAPFMMQSPAQMSSRIESRHGQYDVGKSSDPFSSAYYPVPRLSGEMGSSFNLESSGLVSGIEVPVQQTKKEFYW</sequence>
<evidence type="ECO:0000256" key="1">
    <source>
        <dbReference type="ARBA" id="ARBA00004123"/>
    </source>
</evidence>
<name>A0AA36B453_OCTVU</name>
<evidence type="ECO:0000256" key="3">
    <source>
        <dbReference type="ARBA" id="ARBA00023163"/>
    </source>
</evidence>
<evidence type="ECO:0000256" key="2">
    <source>
        <dbReference type="ARBA" id="ARBA00023015"/>
    </source>
</evidence>
<feature type="region of interest" description="Disordered" evidence="5">
    <location>
        <begin position="68"/>
        <end position="87"/>
    </location>
</feature>
<dbReference type="AlphaFoldDB" id="A0AA36B453"/>
<proteinExistence type="predicted"/>
<organism evidence="6 7">
    <name type="scientific">Octopus vulgaris</name>
    <name type="common">Common octopus</name>
    <dbReference type="NCBI Taxonomy" id="6645"/>
    <lineage>
        <taxon>Eukaryota</taxon>
        <taxon>Metazoa</taxon>
        <taxon>Spiralia</taxon>
        <taxon>Lophotrochozoa</taxon>
        <taxon>Mollusca</taxon>
        <taxon>Cephalopoda</taxon>
        <taxon>Coleoidea</taxon>
        <taxon>Octopodiformes</taxon>
        <taxon>Octopoda</taxon>
        <taxon>Incirrata</taxon>
        <taxon>Octopodidae</taxon>
        <taxon>Octopus</taxon>
    </lineage>
</organism>
<dbReference type="InterPro" id="IPR011520">
    <property type="entry name" value="Vg_fam"/>
</dbReference>
<reference evidence="6" key="1">
    <citation type="submission" date="2023-08" db="EMBL/GenBank/DDBJ databases">
        <authorList>
            <person name="Alioto T."/>
            <person name="Alioto T."/>
            <person name="Gomez Garrido J."/>
        </authorList>
    </citation>
    <scope>NUCLEOTIDE SEQUENCE</scope>
</reference>
<dbReference type="GO" id="GO:0005634">
    <property type="term" value="C:nucleus"/>
    <property type="evidence" value="ECO:0007669"/>
    <property type="project" value="UniProtKB-SubCell"/>
</dbReference>
<evidence type="ECO:0000313" key="7">
    <source>
        <dbReference type="Proteomes" id="UP001162480"/>
    </source>
</evidence>
<gene>
    <name evidence="6" type="ORF">OCTVUL_1B000742</name>
</gene>
<protein>
    <submittedName>
        <fullName evidence="6">Cofactor vestigial 2</fullName>
    </submittedName>
</protein>
<evidence type="ECO:0000313" key="6">
    <source>
        <dbReference type="EMBL" id="CAI9727033.1"/>
    </source>
</evidence>
<dbReference type="PANTHER" id="PTHR15950:SF15">
    <property type="entry name" value="PROTEIN VESTIGIAL"/>
    <property type="match status" value="1"/>
</dbReference>
<keyword evidence="7" id="KW-1185">Reference proteome</keyword>
<dbReference type="Proteomes" id="UP001162480">
    <property type="component" value="Chromosome 8"/>
</dbReference>
<evidence type="ECO:0000256" key="5">
    <source>
        <dbReference type="SAM" id="MobiDB-lite"/>
    </source>
</evidence>
<accession>A0AA36B453</accession>